<feature type="chain" id="PRO_5012930130" evidence="1">
    <location>
        <begin position="22"/>
        <end position="162"/>
    </location>
</feature>
<sequence>MFRKALITTTAALLIASPALATTPVHQIEVETDLSAIANPEALAYWGGIAPDLQEAIAARLAADGQLAPEGATVSVDIDELALANTFQTLTSDEEAVLVGQVNVTSETDNSDFDSYIVTVNTSAAHAFDKDGKLKKGAYFDSPAYYVAMVNAFANQVVARLE</sequence>
<dbReference type="Proteomes" id="UP000186221">
    <property type="component" value="Unassembled WGS sequence"/>
</dbReference>
<name>A0A1N7M117_9RHOB</name>
<dbReference type="EMBL" id="FTOG01000005">
    <property type="protein sequence ID" value="SIS79621.1"/>
    <property type="molecule type" value="Genomic_DNA"/>
</dbReference>
<organism evidence="2 3">
    <name type="scientific">Rhodobacter aestuarii</name>
    <dbReference type="NCBI Taxonomy" id="453582"/>
    <lineage>
        <taxon>Bacteria</taxon>
        <taxon>Pseudomonadati</taxon>
        <taxon>Pseudomonadota</taxon>
        <taxon>Alphaproteobacteria</taxon>
        <taxon>Rhodobacterales</taxon>
        <taxon>Rhodobacter group</taxon>
        <taxon>Rhodobacter</taxon>
    </lineage>
</organism>
<reference evidence="3" key="1">
    <citation type="submission" date="2017-01" db="EMBL/GenBank/DDBJ databases">
        <authorList>
            <person name="Varghese N."/>
            <person name="Submissions S."/>
        </authorList>
    </citation>
    <scope>NUCLEOTIDE SEQUENCE [LARGE SCALE GENOMIC DNA]</scope>
    <source>
        <strain evidence="3">DSM 19945</strain>
    </source>
</reference>
<evidence type="ECO:0000256" key="1">
    <source>
        <dbReference type="SAM" id="SignalP"/>
    </source>
</evidence>
<evidence type="ECO:0000313" key="3">
    <source>
        <dbReference type="Proteomes" id="UP000186221"/>
    </source>
</evidence>
<keyword evidence="1" id="KW-0732">Signal</keyword>
<accession>A0A1N7M117</accession>
<protein>
    <submittedName>
        <fullName evidence="2">Uncharacterized protein</fullName>
    </submittedName>
</protein>
<gene>
    <name evidence="2" type="ORF">SAMN05421580_10530</name>
</gene>
<keyword evidence="3" id="KW-1185">Reference proteome</keyword>
<evidence type="ECO:0000313" key="2">
    <source>
        <dbReference type="EMBL" id="SIS79621.1"/>
    </source>
</evidence>
<feature type="signal peptide" evidence="1">
    <location>
        <begin position="1"/>
        <end position="21"/>
    </location>
</feature>
<proteinExistence type="predicted"/>
<dbReference type="OrthoDB" id="7864986at2"/>
<dbReference type="AlphaFoldDB" id="A0A1N7M117"/>
<dbReference type="RefSeq" id="WP_076484564.1">
    <property type="nucleotide sequence ID" value="NZ_FTOG01000005.1"/>
</dbReference>